<dbReference type="PANTHER" id="PTHR45982:SF1">
    <property type="entry name" value="REGULATOR OF CHROMOSOME CONDENSATION"/>
    <property type="match status" value="1"/>
</dbReference>
<feature type="signal peptide" evidence="5">
    <location>
        <begin position="1"/>
        <end position="41"/>
    </location>
</feature>
<dbReference type="Pfam" id="PF09479">
    <property type="entry name" value="Flg_new"/>
    <property type="match status" value="1"/>
</dbReference>
<keyword evidence="2" id="KW-0344">Guanine-nucleotide releasing factor</keyword>
<comment type="caution">
    <text evidence="7">The sequence shown here is derived from an EMBL/GenBank/DDBJ whole genome shotgun (WGS) entry which is preliminary data.</text>
</comment>
<feature type="chain" id="PRO_5031540735" description="RCC1-like domain-containing protein" evidence="5">
    <location>
        <begin position="42"/>
        <end position="721"/>
    </location>
</feature>
<dbReference type="GO" id="GO:0030313">
    <property type="term" value="C:cell envelope"/>
    <property type="evidence" value="ECO:0007669"/>
    <property type="project" value="UniProtKB-SubCell"/>
</dbReference>
<dbReference type="InterPro" id="IPR042229">
    <property type="entry name" value="Listeria/Bacterioides_rpt_sf"/>
</dbReference>
<dbReference type="GO" id="GO:0005085">
    <property type="term" value="F:guanyl-nucleotide exchange factor activity"/>
    <property type="evidence" value="ECO:0007669"/>
    <property type="project" value="TreeGrafter"/>
</dbReference>
<keyword evidence="4" id="KW-1133">Transmembrane helix</keyword>
<evidence type="ECO:0000313" key="7">
    <source>
        <dbReference type="EMBL" id="NKY22055.1"/>
    </source>
</evidence>
<protein>
    <recommendedName>
        <fullName evidence="6">RCC1-like domain-containing protein</fullName>
    </recommendedName>
</protein>
<reference evidence="7 8" key="1">
    <citation type="submission" date="2020-04" db="EMBL/GenBank/DDBJ databases">
        <title>MicrobeNet Type strains.</title>
        <authorList>
            <person name="Nicholson A.C."/>
        </authorList>
    </citation>
    <scope>NUCLEOTIDE SEQUENCE [LARGE SCALE GENOMIC DNA]</scope>
    <source>
        <strain evidence="7 8">ATCC BAA-788</strain>
    </source>
</reference>
<dbReference type="Proteomes" id="UP000581206">
    <property type="component" value="Unassembled WGS sequence"/>
</dbReference>
<accession>A0A7X6KUJ3</accession>
<evidence type="ECO:0000313" key="8">
    <source>
        <dbReference type="Proteomes" id="UP000581206"/>
    </source>
</evidence>
<dbReference type="PANTHER" id="PTHR45982">
    <property type="entry name" value="REGULATOR OF CHROMOSOME CONDENSATION"/>
    <property type="match status" value="1"/>
</dbReference>
<dbReference type="EMBL" id="JAAXOX010000002">
    <property type="protein sequence ID" value="NKY22055.1"/>
    <property type="molecule type" value="Genomic_DNA"/>
</dbReference>
<evidence type="ECO:0000259" key="6">
    <source>
        <dbReference type="Pfam" id="PF25390"/>
    </source>
</evidence>
<feature type="domain" description="RCC1-like" evidence="6">
    <location>
        <begin position="169"/>
        <end position="438"/>
    </location>
</feature>
<dbReference type="SMART" id="SM00706">
    <property type="entry name" value="TECPR"/>
    <property type="match status" value="4"/>
</dbReference>
<evidence type="ECO:0000256" key="4">
    <source>
        <dbReference type="SAM" id="Phobius"/>
    </source>
</evidence>
<dbReference type="SUPFAM" id="SSF50985">
    <property type="entry name" value="RCC1/BLIP-II"/>
    <property type="match status" value="2"/>
</dbReference>
<organism evidence="7 8">
    <name type="scientific">Cellulomonas denverensis</name>
    <dbReference type="NCBI Taxonomy" id="264297"/>
    <lineage>
        <taxon>Bacteria</taxon>
        <taxon>Bacillati</taxon>
        <taxon>Actinomycetota</taxon>
        <taxon>Actinomycetes</taxon>
        <taxon>Micrococcales</taxon>
        <taxon>Cellulomonadaceae</taxon>
        <taxon>Cellulomonas</taxon>
    </lineage>
</organism>
<dbReference type="PRINTS" id="PR00633">
    <property type="entry name" value="RCCNDNSATION"/>
</dbReference>
<keyword evidence="4" id="KW-0472">Membrane</keyword>
<keyword evidence="3" id="KW-0677">Repeat</keyword>
<dbReference type="GO" id="GO:0005975">
    <property type="term" value="P:carbohydrate metabolic process"/>
    <property type="evidence" value="ECO:0007669"/>
    <property type="project" value="UniProtKB-ARBA"/>
</dbReference>
<dbReference type="InterPro" id="IPR013378">
    <property type="entry name" value="InlB-like_B-rpt"/>
</dbReference>
<dbReference type="Gene3D" id="2.130.10.30">
    <property type="entry name" value="Regulator of chromosome condensation 1/beta-lactamase-inhibitor protein II"/>
    <property type="match status" value="2"/>
</dbReference>
<dbReference type="InterPro" id="IPR058923">
    <property type="entry name" value="RCC1-like_dom"/>
</dbReference>
<proteinExistence type="predicted"/>
<evidence type="ECO:0000256" key="2">
    <source>
        <dbReference type="ARBA" id="ARBA00022658"/>
    </source>
</evidence>
<evidence type="ECO:0000256" key="1">
    <source>
        <dbReference type="ARBA" id="ARBA00004196"/>
    </source>
</evidence>
<dbReference type="InterPro" id="IPR013783">
    <property type="entry name" value="Ig-like_fold"/>
</dbReference>
<name>A0A7X6KUJ3_9CELL</name>
<feature type="transmembrane region" description="Helical" evidence="4">
    <location>
        <begin position="693"/>
        <end position="715"/>
    </location>
</feature>
<dbReference type="Pfam" id="PF25390">
    <property type="entry name" value="WD40_RLD"/>
    <property type="match status" value="1"/>
</dbReference>
<dbReference type="InterPro" id="IPR036179">
    <property type="entry name" value="Ig-like_dom_sf"/>
</dbReference>
<dbReference type="Gene3D" id="2.60.40.10">
    <property type="entry name" value="Immunoglobulins"/>
    <property type="match status" value="1"/>
</dbReference>
<dbReference type="InterPro" id="IPR051553">
    <property type="entry name" value="Ran_GTPase-activating"/>
</dbReference>
<gene>
    <name evidence="7" type="ORF">HGA03_05175</name>
</gene>
<dbReference type="AlphaFoldDB" id="A0A7X6KUJ3"/>
<evidence type="ECO:0000256" key="3">
    <source>
        <dbReference type="ARBA" id="ARBA00022737"/>
    </source>
</evidence>
<evidence type="ECO:0000256" key="5">
    <source>
        <dbReference type="SAM" id="SignalP"/>
    </source>
</evidence>
<sequence length="721" mass="72867">MNRPTRERSSCPGRASRVRPGRLLTVLTLVGVLAPSATAWAQPDPGAGPTTGGTAVSDTVTGLTFTQVALGNASGYGVTDDGGVYSWGDNSYGQLGDGSTQRTSTPVSVAVPDGVVFVEVAGGYWAGFALTEDGQVYGWGRNNQGQLGDGSTTDRSVPAPVQTPAGVEFTQIASAYSANYALTSDGEVYAWGDNAYGQLGDGTTTDRSVPVLVSTPPGVTFTAITSGAYTAHALATDGSVYSWGQGLYGQVGDGTTTSRPVPVLTQAPAGVEFSQIASAYYAAFALGTDGQLYAWGSNLSSGVLGVGSPDRWVVPTAVTVPAGLTLTQVAGSNTAVFALTADGEIYAWGRNASGQLGNNTTSTAVREQMLPVLAPAGVTFTQLAGNGESFASALTSDGRVYSWGLNSYGQVGDGTITNRAAPVPLAADVLVTSVTFGGVPAQSLSQSVESGDTWNVPTWTAVSPARTEDNGLCGPVDVVVSWTQLDRSHTQTYPNGFTYGSAPSITGEPTSGEVSADGAFSASVVVAGDPAPAVQWQQEKPDGNWVDLPGQTDSTLSITGVVDTTHYRAVATNCWGADAAVTSAVVTATVAHTVRFDANGGAGAMDPQTGSAPTALSEIAFTWDGFTFTGWNTAADGSGTAWADGAVFPFDTDLTLFAQWQAVTSPSADVGTGAGPAGSGAAVAGVALAGSGAAVAGVALAAAGLLAGGALLLWARRRRHP</sequence>
<keyword evidence="4" id="KW-0812">Transmembrane</keyword>
<keyword evidence="5" id="KW-0732">Signal</keyword>
<keyword evidence="8" id="KW-1185">Reference proteome</keyword>
<dbReference type="Pfam" id="PF00415">
    <property type="entry name" value="RCC1"/>
    <property type="match status" value="1"/>
</dbReference>
<dbReference type="PROSITE" id="PS50012">
    <property type="entry name" value="RCC1_3"/>
    <property type="match status" value="7"/>
</dbReference>
<dbReference type="RefSeq" id="WP_168629168.1">
    <property type="nucleotide sequence ID" value="NZ_BONL01000045.1"/>
</dbReference>
<comment type="subcellular location">
    <subcellularLocation>
        <location evidence="1">Cell envelope</location>
    </subcellularLocation>
</comment>
<dbReference type="GO" id="GO:0005737">
    <property type="term" value="C:cytoplasm"/>
    <property type="evidence" value="ECO:0007669"/>
    <property type="project" value="TreeGrafter"/>
</dbReference>
<dbReference type="InterPro" id="IPR000408">
    <property type="entry name" value="Reg_chr_condens"/>
</dbReference>
<dbReference type="SUPFAM" id="SSF48726">
    <property type="entry name" value="Immunoglobulin"/>
    <property type="match status" value="1"/>
</dbReference>
<dbReference type="InterPro" id="IPR006624">
    <property type="entry name" value="Beta-propeller_rpt_TECPR"/>
</dbReference>
<dbReference type="InterPro" id="IPR009091">
    <property type="entry name" value="RCC1/BLIP-II"/>
</dbReference>
<dbReference type="Gene3D" id="2.60.40.4270">
    <property type="entry name" value="Listeria-Bacteroides repeat domain"/>
    <property type="match status" value="1"/>
</dbReference>